<evidence type="ECO:0008006" key="4">
    <source>
        <dbReference type="Google" id="ProtNLM"/>
    </source>
</evidence>
<name>A0A0E2B702_BACFG</name>
<reference evidence="2 3" key="1">
    <citation type="submission" date="2012-02" db="EMBL/GenBank/DDBJ databases">
        <title>The Genome Sequence of Bacteroides fragilis CL07T12C05.</title>
        <authorList>
            <consortium name="The Broad Institute Genome Sequencing Platform"/>
            <person name="Earl A."/>
            <person name="Ward D."/>
            <person name="Feldgarden M."/>
            <person name="Gevers D."/>
            <person name="Zitomersky N.L."/>
            <person name="Coyne M.J."/>
            <person name="Comstock L.E."/>
            <person name="Young S.K."/>
            <person name="Zeng Q."/>
            <person name="Gargeya S."/>
            <person name="Fitzgerald M."/>
            <person name="Haas B."/>
            <person name="Abouelleil A."/>
            <person name="Alvarado L."/>
            <person name="Arachchi H.M."/>
            <person name="Berlin A."/>
            <person name="Chapman S.B."/>
            <person name="Gearin G."/>
            <person name="Goldberg J."/>
            <person name="Griggs A."/>
            <person name="Gujja S."/>
            <person name="Hansen M."/>
            <person name="Heiman D."/>
            <person name="Howarth C."/>
            <person name="Larimer J."/>
            <person name="Lui A."/>
            <person name="MacDonald P.J.P."/>
            <person name="McCowen C."/>
            <person name="Montmayeur A."/>
            <person name="Murphy C."/>
            <person name="Neiman D."/>
            <person name="Pearson M."/>
            <person name="Priest M."/>
            <person name="Roberts A."/>
            <person name="Saif S."/>
            <person name="Shea T."/>
            <person name="Sisk P."/>
            <person name="Stolte C."/>
            <person name="Sykes S."/>
            <person name="Wortman J."/>
            <person name="Nusbaum C."/>
            <person name="Birren B."/>
        </authorList>
    </citation>
    <scope>NUCLEOTIDE SEQUENCE [LARGE SCALE GENOMIC DNA]</scope>
    <source>
        <strain evidence="2 3">CL07T12C05</strain>
    </source>
</reference>
<dbReference type="Gene3D" id="2.60.40.3900">
    <property type="match status" value="1"/>
</dbReference>
<gene>
    <name evidence="2" type="ORF">HMPREF1056_00172</name>
</gene>
<proteinExistence type="predicted"/>
<feature type="signal peptide" evidence="1">
    <location>
        <begin position="1"/>
        <end position="21"/>
    </location>
</feature>
<dbReference type="CDD" id="cd14446">
    <property type="entry name" value="bt3222_like"/>
    <property type="match status" value="1"/>
</dbReference>
<comment type="caution">
    <text evidence="2">The sequence shown here is derived from an EMBL/GenBank/DDBJ whole genome shotgun (WGS) entry which is preliminary data.</text>
</comment>
<evidence type="ECO:0000256" key="1">
    <source>
        <dbReference type="SAM" id="SignalP"/>
    </source>
</evidence>
<keyword evidence="1" id="KW-0732">Signal</keyword>
<dbReference type="Pfam" id="PF16140">
    <property type="entry name" value="DUF4848"/>
    <property type="match status" value="1"/>
</dbReference>
<dbReference type="EMBL" id="AGXN01000003">
    <property type="protein sequence ID" value="EIZ00024.1"/>
    <property type="molecule type" value="Genomic_DNA"/>
</dbReference>
<evidence type="ECO:0000313" key="2">
    <source>
        <dbReference type="EMBL" id="EIZ00024.1"/>
    </source>
</evidence>
<protein>
    <recommendedName>
        <fullName evidence="4">DUF4848 domain-containing protein</fullName>
    </recommendedName>
</protein>
<dbReference type="PATRIC" id="fig|997883.3.peg.180"/>
<dbReference type="InterPro" id="IPR032318">
    <property type="entry name" value="DUF4848"/>
</dbReference>
<accession>A0A0E2B702</accession>
<dbReference type="Proteomes" id="UP000003879">
    <property type="component" value="Unassembled WGS sequence"/>
</dbReference>
<organism evidence="2 3">
    <name type="scientific">Bacteroides fragilis CL07T12C05</name>
    <dbReference type="NCBI Taxonomy" id="997883"/>
    <lineage>
        <taxon>Bacteria</taxon>
        <taxon>Pseudomonadati</taxon>
        <taxon>Bacteroidota</taxon>
        <taxon>Bacteroidia</taxon>
        <taxon>Bacteroidales</taxon>
        <taxon>Bacteroidaceae</taxon>
        <taxon>Bacteroides</taxon>
    </lineage>
</organism>
<dbReference type="AlphaFoldDB" id="A0A0E2B702"/>
<dbReference type="RefSeq" id="WP_005796971.1">
    <property type="nucleotide sequence ID" value="NZ_JH724215.1"/>
</dbReference>
<sequence length="369" mass="41393">MEKSLLKVSSFTLLLAGWLCASCQDDQIVDQKVSLDNSNTIQLVEITDNNEVVPVTSTRNNVSSASNLALKFASEADYLAALRDIEERDLAGKLHFADSLGLTSMQKLLQLADDELESIGANALNESDFRNKYNVYKEKYSKYFVFNQVDKSDLSAYMPDGDERASFLVGIGYKVVIGNRVERIDFYQRMSVEDSLLFANDSSIAAQPFTRALKPEAEWPVNSFNERPFDGKKTVFNFRPTSGREFEIHLGAQKKMWYGWKKDPARDFYLKFGVSNFQYVVAGAGGHPVWTNSPEYIYSFLGAKGKVNMTIGRGLGGNIEGKAYVWTDQTIEKDAKGNVVMELVNKRPYPKGNINNSLPCKLSWANGTY</sequence>
<dbReference type="HOGENOM" id="CLU_793774_0_0_10"/>
<feature type="chain" id="PRO_5002392695" description="DUF4848 domain-containing protein" evidence="1">
    <location>
        <begin position="22"/>
        <end position="369"/>
    </location>
</feature>
<evidence type="ECO:0000313" key="3">
    <source>
        <dbReference type="Proteomes" id="UP000003879"/>
    </source>
</evidence>